<evidence type="ECO:0000256" key="1">
    <source>
        <dbReference type="ARBA" id="ARBA00023015"/>
    </source>
</evidence>
<name>A0A5B8NPS2_9CHRO</name>
<proteinExistence type="predicted"/>
<evidence type="ECO:0000259" key="4">
    <source>
        <dbReference type="PROSITE" id="PS50042"/>
    </source>
</evidence>
<dbReference type="GO" id="GO:0005829">
    <property type="term" value="C:cytosol"/>
    <property type="evidence" value="ECO:0007669"/>
    <property type="project" value="TreeGrafter"/>
</dbReference>
<evidence type="ECO:0000313" key="6">
    <source>
        <dbReference type="Proteomes" id="UP000318453"/>
    </source>
</evidence>
<gene>
    <name evidence="5" type="ORF">FRE64_15965</name>
</gene>
<keyword evidence="2" id="KW-0238">DNA-binding</keyword>
<evidence type="ECO:0000256" key="2">
    <source>
        <dbReference type="ARBA" id="ARBA00023125"/>
    </source>
</evidence>
<evidence type="ECO:0000256" key="3">
    <source>
        <dbReference type="ARBA" id="ARBA00023163"/>
    </source>
</evidence>
<dbReference type="SUPFAM" id="SSF46785">
    <property type="entry name" value="Winged helix' DNA-binding domain"/>
    <property type="match status" value="1"/>
</dbReference>
<dbReference type="PANTHER" id="PTHR24567:SF74">
    <property type="entry name" value="HTH-TYPE TRANSCRIPTIONAL REGULATOR ARCR"/>
    <property type="match status" value="1"/>
</dbReference>
<dbReference type="InterPro" id="IPR050397">
    <property type="entry name" value="Env_Response_Regulators"/>
</dbReference>
<dbReference type="PROSITE" id="PS50042">
    <property type="entry name" value="CNMP_BINDING_3"/>
    <property type="match status" value="1"/>
</dbReference>
<dbReference type="Pfam" id="PF13545">
    <property type="entry name" value="HTH_Crp_2"/>
    <property type="match status" value="1"/>
</dbReference>
<dbReference type="Proteomes" id="UP000318453">
    <property type="component" value="Chromosome"/>
</dbReference>
<sequence length="231" mass="26131">MLATVKQLQQLWILNSLSEENLEELQPHAKIRQFQKDEMVMIEGDHLPACLFALLEGQLQIQKTADTGKETVVRVIRPGQIFAAPAMFGNQIAPATVIAKAPVVVVMLDKGAILDAIGKNPEIALRILETFNQRLQHLHETVHGLISERAIARLARLILYHGKEYGTMQKAEGEVIQVKLSYYQMARMIGITYEECIRLIKKMSEAITYRRGGTLIIHNWQSLESFAQEED</sequence>
<dbReference type="OrthoDB" id="530633at2"/>
<dbReference type="GO" id="GO:0003677">
    <property type="term" value="F:DNA binding"/>
    <property type="evidence" value="ECO:0007669"/>
    <property type="project" value="UniProtKB-KW"/>
</dbReference>
<dbReference type="InterPro" id="IPR018490">
    <property type="entry name" value="cNMP-bd_dom_sf"/>
</dbReference>
<dbReference type="SUPFAM" id="SSF51206">
    <property type="entry name" value="cAMP-binding domain-like"/>
    <property type="match status" value="1"/>
</dbReference>
<dbReference type="InterPro" id="IPR036390">
    <property type="entry name" value="WH_DNA-bd_sf"/>
</dbReference>
<dbReference type="AlphaFoldDB" id="A0A5B8NPS2"/>
<dbReference type="InterPro" id="IPR012318">
    <property type="entry name" value="HTH_CRP"/>
</dbReference>
<keyword evidence="6" id="KW-1185">Reference proteome</keyword>
<keyword evidence="1" id="KW-0805">Transcription regulation</keyword>
<dbReference type="PANTHER" id="PTHR24567">
    <property type="entry name" value="CRP FAMILY TRANSCRIPTIONAL REGULATORY PROTEIN"/>
    <property type="match status" value="1"/>
</dbReference>
<dbReference type="EMBL" id="CP042326">
    <property type="protein sequence ID" value="QDZ41302.1"/>
    <property type="molecule type" value="Genomic_DNA"/>
</dbReference>
<dbReference type="RefSeq" id="WP_146297136.1">
    <property type="nucleotide sequence ID" value="NZ_CP042326.1"/>
</dbReference>
<dbReference type="InterPro" id="IPR014710">
    <property type="entry name" value="RmlC-like_jellyroll"/>
</dbReference>
<dbReference type="Pfam" id="PF00027">
    <property type="entry name" value="cNMP_binding"/>
    <property type="match status" value="1"/>
</dbReference>
<dbReference type="CDD" id="cd00038">
    <property type="entry name" value="CAP_ED"/>
    <property type="match status" value="1"/>
</dbReference>
<keyword evidence="3" id="KW-0804">Transcription</keyword>
<dbReference type="Gene3D" id="2.60.120.10">
    <property type="entry name" value="Jelly Rolls"/>
    <property type="match status" value="1"/>
</dbReference>
<reference evidence="5" key="1">
    <citation type="submission" date="2019-08" db="EMBL/GenBank/DDBJ databases">
        <title>Carotenoids and Carotenoid Binding Proteins in the Halophilic Cyanobacterium Euhalothece sp. ZM00.</title>
        <authorList>
            <person name="Cho S.M."/>
            <person name="Song J.Y."/>
            <person name="Park Y.-I."/>
        </authorList>
    </citation>
    <scope>NUCLEOTIDE SEQUENCE [LARGE SCALE GENOMIC DNA]</scope>
    <source>
        <strain evidence="5">Z-M001</strain>
    </source>
</reference>
<dbReference type="KEGG" id="enn:FRE64_15965"/>
<accession>A0A5B8NPS2</accession>
<dbReference type="SMART" id="SM00100">
    <property type="entry name" value="cNMP"/>
    <property type="match status" value="1"/>
</dbReference>
<organism evidence="5 6">
    <name type="scientific">Euhalothece natronophila Z-M001</name>
    <dbReference type="NCBI Taxonomy" id="522448"/>
    <lineage>
        <taxon>Bacteria</taxon>
        <taxon>Bacillati</taxon>
        <taxon>Cyanobacteriota</taxon>
        <taxon>Cyanophyceae</taxon>
        <taxon>Oscillatoriophycideae</taxon>
        <taxon>Chroococcales</taxon>
        <taxon>Halothecacae</taxon>
        <taxon>Halothece cluster</taxon>
        <taxon>Euhalothece</taxon>
    </lineage>
</organism>
<evidence type="ECO:0000313" key="5">
    <source>
        <dbReference type="EMBL" id="QDZ41302.1"/>
    </source>
</evidence>
<dbReference type="InterPro" id="IPR000595">
    <property type="entry name" value="cNMP-bd_dom"/>
</dbReference>
<protein>
    <submittedName>
        <fullName evidence="5">Crp/Fnr family transcriptional regulator</fullName>
    </submittedName>
</protein>
<feature type="domain" description="Cyclic nucleotide-binding" evidence="4">
    <location>
        <begin position="13"/>
        <end position="134"/>
    </location>
</feature>
<dbReference type="GO" id="GO:0003700">
    <property type="term" value="F:DNA-binding transcription factor activity"/>
    <property type="evidence" value="ECO:0007669"/>
    <property type="project" value="TreeGrafter"/>
</dbReference>